<dbReference type="AlphaFoldDB" id="A0A8A0RJI9"/>
<gene>
    <name evidence="4" type="primary">hmpT</name>
    <name evidence="4" type="ORF">H0A61_00944</name>
</gene>
<feature type="transmembrane region" description="Helical" evidence="3">
    <location>
        <begin position="136"/>
        <end position="154"/>
    </location>
</feature>
<dbReference type="Pfam" id="PF07155">
    <property type="entry name" value="ECF-ribofla_trS"/>
    <property type="match status" value="1"/>
</dbReference>
<keyword evidence="2 3" id="KW-1133">Transmembrane helix</keyword>
<organism evidence="4 5">
    <name type="scientific">Koleobacter methoxysyntrophicus</name>
    <dbReference type="NCBI Taxonomy" id="2751313"/>
    <lineage>
        <taxon>Bacteria</taxon>
        <taxon>Bacillati</taxon>
        <taxon>Bacillota</taxon>
        <taxon>Clostridia</taxon>
        <taxon>Koleobacterales</taxon>
        <taxon>Koleobacteraceae</taxon>
        <taxon>Koleobacter</taxon>
    </lineage>
</organism>
<dbReference type="PANTHER" id="PTHR37815:SF3">
    <property type="entry name" value="UPF0397 PROTEIN SPR0429"/>
    <property type="match status" value="1"/>
</dbReference>
<dbReference type="Proteomes" id="UP000662904">
    <property type="component" value="Chromosome"/>
</dbReference>
<evidence type="ECO:0000256" key="2">
    <source>
        <dbReference type="ARBA" id="ARBA00022989"/>
    </source>
</evidence>
<feature type="transmembrane region" description="Helical" evidence="3">
    <location>
        <begin position="105"/>
        <end position="130"/>
    </location>
</feature>
<dbReference type="InterPro" id="IPR009825">
    <property type="entry name" value="ECF_substrate-spec-like"/>
</dbReference>
<dbReference type="Gene3D" id="1.10.1760.20">
    <property type="match status" value="1"/>
</dbReference>
<dbReference type="KEGG" id="kme:H0A61_00944"/>
<evidence type="ECO:0000256" key="3">
    <source>
        <dbReference type="SAM" id="Phobius"/>
    </source>
</evidence>
<dbReference type="RefSeq" id="WP_206708817.1">
    <property type="nucleotide sequence ID" value="NZ_CP059066.1"/>
</dbReference>
<keyword evidence="3" id="KW-0472">Membrane</keyword>
<evidence type="ECO:0000313" key="4">
    <source>
        <dbReference type="EMBL" id="QSQ08611.1"/>
    </source>
</evidence>
<reference evidence="4" key="1">
    <citation type="submission" date="2020-07" db="EMBL/GenBank/DDBJ databases">
        <title>Koleobacter methoxysyntrophicus gen. nov., sp. nov., a novel anaerobic bacterium isolated from deep subsurface oil field and proposal of Koleobacterales ord. nov. in the phylum Firmicutes.</title>
        <authorList>
            <person name="Sakamoto S."/>
            <person name="Tamaki H."/>
        </authorList>
    </citation>
    <scope>NUCLEOTIDE SEQUENCE</scope>
    <source>
        <strain evidence="4">NRmbB1</strain>
    </source>
</reference>
<accession>A0A8A0RJI9</accession>
<keyword evidence="5" id="KW-1185">Reference proteome</keyword>
<keyword evidence="1 3" id="KW-0812">Transmembrane</keyword>
<evidence type="ECO:0000256" key="1">
    <source>
        <dbReference type="ARBA" id="ARBA00022692"/>
    </source>
</evidence>
<feature type="transmembrane region" description="Helical" evidence="3">
    <location>
        <begin position="43"/>
        <end position="67"/>
    </location>
</feature>
<dbReference type="EMBL" id="CP059066">
    <property type="protein sequence ID" value="QSQ08611.1"/>
    <property type="molecule type" value="Genomic_DNA"/>
</dbReference>
<name>A0A8A0RJI9_9FIRM</name>
<evidence type="ECO:0000313" key="5">
    <source>
        <dbReference type="Proteomes" id="UP000662904"/>
    </source>
</evidence>
<proteinExistence type="predicted"/>
<dbReference type="GO" id="GO:0016020">
    <property type="term" value="C:membrane"/>
    <property type="evidence" value="ECO:0007669"/>
    <property type="project" value="InterPro"/>
</dbReference>
<sequence length="168" mass="17634">MKKSVPIQLALLGLLSAGVVIATTVFRFPVPNSNLYGFNLGEAVIYIIALLFGGWPAAIVGGIGSALSDVIGGYPAWAPITFVIKGSEGFVVGYISKRSGFKKDFLAVFCGAVIMVIGYTVSAGILYGIGAVPVEFIGDVLQTAIGGLIAIPIARSLRKTLKDHYSYF</sequence>
<dbReference type="PANTHER" id="PTHR37815">
    <property type="entry name" value="UPF0397 PROTEIN BC_2624-RELATED"/>
    <property type="match status" value="1"/>
</dbReference>
<protein>
    <submittedName>
        <fullName evidence="4">Thiamine transporter HmpT</fullName>
    </submittedName>
</protein>